<dbReference type="NCBIfam" id="TIGR02276">
    <property type="entry name" value="beta_rpt_yvtn"/>
    <property type="match status" value="5"/>
</dbReference>
<name>A0A0E3P7I3_9EURY</name>
<evidence type="ECO:0000313" key="6">
    <source>
        <dbReference type="Proteomes" id="UP000033111"/>
    </source>
</evidence>
<dbReference type="InterPro" id="IPR011045">
    <property type="entry name" value="N2O_reductase_N"/>
</dbReference>
<dbReference type="InterPro" id="IPR048433">
    <property type="entry name" value="YNCE-like_beta-prop"/>
</dbReference>
<feature type="transmembrane region" description="Helical" evidence="2">
    <location>
        <begin position="32"/>
        <end position="51"/>
    </location>
</feature>
<dbReference type="InterPro" id="IPR015943">
    <property type="entry name" value="WD40/YVTN_repeat-like_dom_sf"/>
</dbReference>
<dbReference type="EMBL" id="CP009506">
    <property type="protein sequence ID" value="AKB28853.1"/>
    <property type="molecule type" value="Genomic_DNA"/>
</dbReference>
<dbReference type="PATRIC" id="fig|1434120.4.peg.2764"/>
<evidence type="ECO:0000313" key="5">
    <source>
        <dbReference type="EMBL" id="AKB28853.1"/>
    </source>
</evidence>
<sequence length="506" mass="53562">MQQINLRFIAALEIERYNVTRGRQMAKGDKEYSLFSASIAFLLLLVIFSSTELISAAQSDSYTEYAYVPNEKSNTVSLINTTTNTVISTLLVGNVPCGVAFSPDGQKVYVTNFGDDNSPGRYFSVIDTATQEVTDQLVEGFKPSGIAVIPDGTLYVACYSTNDVYAIDLATNNVSKILVGLHPREVTAVTTPDGLRIYVANRHSNDISVIDTTTNTVVTNVGVGTEPYGIAVSSLGTKLYVTNQGSGNVSVIDTATNKVTANITVEKYPSGIAVTPDEKWVYVANKKTPKGTVSVISTSNNTVIKTIDVGNKPSGVAVTSDGKCVYVTNSGSNTTSVINTTTNIVILTIPVGIRPSGLGQFIGHVVGSRIETKTTLVSLSNQQSGKTKELQATVNATSGTEIPSGTVIFMDANNPIKNGNKDVISGQAILDISSLPVGSHSITARYIGNDKFRPSTSSSFPLSIDEGSHSGNDSKSDYTNAIIGAVAVVLSAIIGLYGAYLKRKEK</sequence>
<protein>
    <submittedName>
        <fullName evidence="5">Uncharacterized protein</fullName>
    </submittedName>
</protein>
<keyword evidence="2" id="KW-1133">Transmembrane helix</keyword>
<gene>
    <name evidence="5" type="ORF">MSSIT_2134</name>
</gene>
<dbReference type="InterPro" id="IPR013783">
    <property type="entry name" value="Ig-like_fold"/>
</dbReference>
<dbReference type="SUPFAM" id="SSF50974">
    <property type="entry name" value="Nitrous oxide reductase, N-terminal domain"/>
    <property type="match status" value="1"/>
</dbReference>
<dbReference type="PANTHER" id="PTHR47197:SF3">
    <property type="entry name" value="DIHYDRO-HEME D1 DEHYDROGENASE"/>
    <property type="match status" value="1"/>
</dbReference>
<evidence type="ECO:0000259" key="4">
    <source>
        <dbReference type="Pfam" id="PF21783"/>
    </source>
</evidence>
<reference evidence="5 6" key="1">
    <citation type="submission" date="2014-07" db="EMBL/GenBank/DDBJ databases">
        <title>Methanogenic archaea and the global carbon cycle.</title>
        <authorList>
            <person name="Henriksen J.R."/>
            <person name="Luke J."/>
            <person name="Reinhart S."/>
            <person name="Benedict M.N."/>
            <person name="Youngblut N.D."/>
            <person name="Metcalf M.E."/>
            <person name="Whitaker R.J."/>
            <person name="Metcalf W.W."/>
        </authorList>
    </citation>
    <scope>NUCLEOTIDE SEQUENCE [LARGE SCALE GENOMIC DNA]</scope>
    <source>
        <strain evidence="5 6">T4/M</strain>
    </source>
</reference>
<organism evidence="5 6">
    <name type="scientific">Methanosarcina siciliae T4/M</name>
    <dbReference type="NCBI Taxonomy" id="1434120"/>
    <lineage>
        <taxon>Archaea</taxon>
        <taxon>Methanobacteriati</taxon>
        <taxon>Methanobacteriota</taxon>
        <taxon>Stenosarchaea group</taxon>
        <taxon>Methanomicrobia</taxon>
        <taxon>Methanosarcinales</taxon>
        <taxon>Methanosarcinaceae</taxon>
        <taxon>Methanosarcina</taxon>
    </lineage>
</organism>
<accession>A0A0E3P7I3</accession>
<evidence type="ECO:0000256" key="1">
    <source>
        <dbReference type="ARBA" id="ARBA00022729"/>
    </source>
</evidence>
<keyword evidence="6" id="KW-1185">Reference proteome</keyword>
<proteinExistence type="predicted"/>
<dbReference type="PANTHER" id="PTHR47197">
    <property type="entry name" value="PROTEIN NIRF"/>
    <property type="match status" value="1"/>
</dbReference>
<dbReference type="Gene3D" id="2.60.40.10">
    <property type="entry name" value="Immunoglobulins"/>
    <property type="match status" value="1"/>
</dbReference>
<dbReference type="HOGENOM" id="CLU_009318_2_2_2"/>
<dbReference type="Proteomes" id="UP000033111">
    <property type="component" value="Chromosome"/>
</dbReference>
<keyword evidence="2" id="KW-0472">Membrane</keyword>
<dbReference type="AlphaFoldDB" id="A0A0E3P7I3"/>
<evidence type="ECO:0000256" key="2">
    <source>
        <dbReference type="SAM" id="Phobius"/>
    </source>
</evidence>
<dbReference type="Pfam" id="PF16640">
    <property type="entry name" value="Big_3_5"/>
    <property type="match status" value="1"/>
</dbReference>
<dbReference type="InterPro" id="IPR011964">
    <property type="entry name" value="YVTN_b-propeller_repeat"/>
</dbReference>
<dbReference type="InterPro" id="IPR051200">
    <property type="entry name" value="Host-pathogen_enzymatic-act"/>
</dbReference>
<dbReference type="Pfam" id="PF21783">
    <property type="entry name" value="YNCE"/>
    <property type="match status" value="1"/>
</dbReference>
<dbReference type="Gene3D" id="2.130.10.10">
    <property type="entry name" value="YVTN repeat-like/Quinoprotein amine dehydrogenase"/>
    <property type="match status" value="4"/>
</dbReference>
<feature type="domain" description="YNCE-like beta-propeller" evidence="4">
    <location>
        <begin position="193"/>
        <end position="273"/>
    </location>
</feature>
<feature type="domain" description="Bacterial Ig-like" evidence="3">
    <location>
        <begin position="380"/>
        <end position="460"/>
    </location>
</feature>
<keyword evidence="1" id="KW-0732">Signal</keyword>
<dbReference type="KEGG" id="msw:MSSIT_2134"/>
<keyword evidence="2" id="KW-0812">Transmembrane</keyword>
<feature type="transmembrane region" description="Helical" evidence="2">
    <location>
        <begin position="478"/>
        <end position="500"/>
    </location>
</feature>
<evidence type="ECO:0000259" key="3">
    <source>
        <dbReference type="Pfam" id="PF16640"/>
    </source>
</evidence>
<dbReference type="InterPro" id="IPR032109">
    <property type="entry name" value="Big_3_5"/>
</dbReference>